<comment type="caution">
    <text evidence="3">The sequence shown here is derived from an EMBL/GenBank/DDBJ whole genome shotgun (WGS) entry which is preliminary data.</text>
</comment>
<dbReference type="Gene3D" id="3.90.1750.20">
    <property type="entry name" value="Putative Large Serine Recombinase, Chain B, Domain 2"/>
    <property type="match status" value="1"/>
</dbReference>
<dbReference type="PROSITE" id="PS51737">
    <property type="entry name" value="RECOMBINASE_DNA_BIND"/>
    <property type="match status" value="1"/>
</dbReference>
<accession>A0ABU9ZGH8</accession>
<dbReference type="SMART" id="SM00857">
    <property type="entry name" value="Resolvase"/>
    <property type="match status" value="1"/>
</dbReference>
<dbReference type="CDD" id="cd00338">
    <property type="entry name" value="Ser_Recombinase"/>
    <property type="match status" value="1"/>
</dbReference>
<organism evidence="3 4">
    <name type="scientific">Methylorubrum rhodesianum</name>
    <dbReference type="NCBI Taxonomy" id="29427"/>
    <lineage>
        <taxon>Bacteria</taxon>
        <taxon>Pseudomonadati</taxon>
        <taxon>Pseudomonadota</taxon>
        <taxon>Alphaproteobacteria</taxon>
        <taxon>Hyphomicrobiales</taxon>
        <taxon>Methylobacteriaceae</taxon>
        <taxon>Methylorubrum</taxon>
    </lineage>
</organism>
<dbReference type="Pfam" id="PF07508">
    <property type="entry name" value="Recombinase"/>
    <property type="match status" value="1"/>
</dbReference>
<feature type="compositionally biased region" description="Basic and acidic residues" evidence="1">
    <location>
        <begin position="1"/>
        <end position="11"/>
    </location>
</feature>
<feature type="domain" description="Recombinase" evidence="2">
    <location>
        <begin position="231"/>
        <end position="367"/>
    </location>
</feature>
<evidence type="ECO:0000259" key="2">
    <source>
        <dbReference type="PROSITE" id="PS51737"/>
    </source>
</evidence>
<feature type="region of interest" description="Disordered" evidence="1">
    <location>
        <begin position="1"/>
        <end position="34"/>
    </location>
</feature>
<evidence type="ECO:0000313" key="4">
    <source>
        <dbReference type="Proteomes" id="UP001404845"/>
    </source>
</evidence>
<reference evidence="3 4" key="1">
    <citation type="journal article" date="2023" name="PLoS ONE">
        <title>Complete genome assembly of Hawai'i environmental nontuberculous mycobacteria reveals unexpected co-isolation with methylobacteria.</title>
        <authorList>
            <person name="Hendrix J."/>
            <person name="Epperson L.E."/>
            <person name="Tong E.I."/>
            <person name="Chan Y.L."/>
            <person name="Hasan N.A."/>
            <person name="Dawrs S.N."/>
            <person name="Norton G.J."/>
            <person name="Virdi R."/>
            <person name="Crooks J.L."/>
            <person name="Chan E.D."/>
            <person name="Honda J.R."/>
            <person name="Strong M."/>
        </authorList>
    </citation>
    <scope>NUCLEOTIDE SEQUENCE [LARGE SCALE GENOMIC DNA]</scope>
    <source>
        <strain evidence="3 4">NJH_HI01</strain>
    </source>
</reference>
<dbReference type="Gene3D" id="3.40.50.1390">
    <property type="entry name" value="Resolvase, N-terminal catalytic domain"/>
    <property type="match status" value="1"/>
</dbReference>
<gene>
    <name evidence="3" type="ORF">PUR21_23455</name>
</gene>
<dbReference type="InterPro" id="IPR036162">
    <property type="entry name" value="Resolvase-like_N_sf"/>
</dbReference>
<name>A0ABU9ZGH8_9HYPH</name>
<dbReference type="InterPro" id="IPR050639">
    <property type="entry name" value="SSR_resolvase"/>
</dbReference>
<dbReference type="EMBL" id="JAQYXL010000001">
    <property type="protein sequence ID" value="MEN3230542.1"/>
    <property type="molecule type" value="Genomic_DNA"/>
</dbReference>
<dbReference type="InterPro" id="IPR038109">
    <property type="entry name" value="DNA_bind_recomb_sf"/>
</dbReference>
<proteinExistence type="predicted"/>
<evidence type="ECO:0000256" key="1">
    <source>
        <dbReference type="SAM" id="MobiDB-lite"/>
    </source>
</evidence>
<protein>
    <submittedName>
        <fullName evidence="3">Recombinase family protein</fullName>
    </submittedName>
</protein>
<dbReference type="Pfam" id="PF00239">
    <property type="entry name" value="Resolvase"/>
    <property type="match status" value="1"/>
</dbReference>
<dbReference type="RefSeq" id="WP_312034901.1">
    <property type="nucleotide sequence ID" value="NZ_JACWCW010000109.1"/>
</dbReference>
<evidence type="ECO:0000313" key="3">
    <source>
        <dbReference type="EMBL" id="MEN3230542.1"/>
    </source>
</evidence>
<dbReference type="InterPro" id="IPR006119">
    <property type="entry name" value="Resolv_N"/>
</dbReference>
<sequence length="740" mass="83657">MTGPPRHDQPDRPSPSGPEVPAAGTLNAPGFTRNKGLAEVETMKKPDDRDDFSAELESIRKWMRRFEADTEVAPVSVECVIYARFSGRKQKEASIERQAEVCSGYAAQMDYQLRAEHLFADRGRTGDSLDDRTALEEIRRLARQRAFGKLLLYGWDRLSRRPADGMMLFDEFTALGIEIHVATGNATGRVDLVKATFLSLCAMEERERLLRTTNYASWVAAGKGSNMGAVPYGFRKGTKRGEIVVEEEEMEVVIRIFTLFVVHRIHPLKIAYLLNKEGIEAPRGGVWSQETIVGSPGRGGGILRNPKYIGWMIYGRMMKVRTPGRARTIIRIRSSKHWKKVHRPELCRLDPQLWHQAIILLDEMGRDDREKPRERVSKSVLIFHGCYRCVCGQKMALSGQGVSGVRRLACHAARRHGTCDRKGGTSSLFVDTEILREIRDTILSDQAVELFKAKFVDSVQRARDEAVRTRVSLSERIGQIDRWFDGSIDRSVVAGLTSDQEIAQRMRLNNERERLAKELANVHVPDRIADLADIDFPTMRDEMNRLIMRMPLRGPNEADLKLVSALRRLVERVVIDRQPGQQGYTLTLHASLVGLSAGQPNASQALATQTFVRTCPEPYAGRVRVPELMDHIAEKARTNDWCTSEEDWALVEPIWSGWDHPMKRVYLDATLFYLRSEILSLRALPPPYDHRSIEYGVKTMIAKGHWASALEALEQVCSPAVANLDKSRLAAKTKRLSPTR</sequence>
<dbReference type="SUPFAM" id="SSF53041">
    <property type="entry name" value="Resolvase-like"/>
    <property type="match status" value="1"/>
</dbReference>
<dbReference type="PANTHER" id="PTHR30461:SF23">
    <property type="entry name" value="DNA RECOMBINASE-RELATED"/>
    <property type="match status" value="1"/>
</dbReference>
<dbReference type="Proteomes" id="UP001404845">
    <property type="component" value="Unassembled WGS sequence"/>
</dbReference>
<dbReference type="InterPro" id="IPR011109">
    <property type="entry name" value="DNA_bind_recombinase_dom"/>
</dbReference>
<keyword evidence="4" id="KW-1185">Reference proteome</keyword>
<dbReference type="PANTHER" id="PTHR30461">
    <property type="entry name" value="DNA-INVERTASE FROM LAMBDOID PROPHAGE"/>
    <property type="match status" value="1"/>
</dbReference>